<keyword evidence="7" id="KW-1185">Reference proteome</keyword>
<dbReference type="EMBL" id="JYNV01000312">
    <property type="protein sequence ID" value="KZM18962.1"/>
    <property type="molecule type" value="Genomic_DNA"/>
</dbReference>
<dbReference type="Gene3D" id="3.50.50.60">
    <property type="entry name" value="FAD/NAD(P)-binding domain"/>
    <property type="match status" value="1"/>
</dbReference>
<keyword evidence="5" id="KW-0503">Monooxygenase</keyword>
<evidence type="ECO:0000256" key="4">
    <source>
        <dbReference type="ARBA" id="ARBA00023002"/>
    </source>
</evidence>
<gene>
    <name evidence="6" type="ORF">ST47_g9896</name>
</gene>
<dbReference type="PANTHER" id="PTHR47178">
    <property type="entry name" value="MONOOXYGENASE, FAD-BINDING"/>
    <property type="match status" value="1"/>
</dbReference>
<proteinExistence type="predicted"/>
<comment type="caution">
    <text evidence="6">The sequence shown here is derived from an EMBL/GenBank/DDBJ whole genome shotgun (WGS) entry which is preliminary data.</text>
</comment>
<evidence type="ECO:0000313" key="6">
    <source>
        <dbReference type="EMBL" id="KZM18962.1"/>
    </source>
</evidence>
<dbReference type="OrthoDB" id="47494at2759"/>
<accession>A0A162WDD1</accession>
<reference evidence="6 7" key="1">
    <citation type="journal article" date="2016" name="Sci. Rep.">
        <title>Draft genome sequencing and secretome analysis of fungal phytopathogen Ascochyta rabiei provides insight into the necrotrophic effector repertoire.</title>
        <authorList>
            <person name="Verma S."/>
            <person name="Gazara R.K."/>
            <person name="Nizam S."/>
            <person name="Parween S."/>
            <person name="Chattopadhyay D."/>
            <person name="Verma P.K."/>
        </authorList>
    </citation>
    <scope>NUCLEOTIDE SEQUENCE [LARGE SCALE GENOMIC DNA]</scope>
    <source>
        <strain evidence="6 7">ArDII</strain>
    </source>
</reference>
<name>A0A162WDD1_DIDRA</name>
<evidence type="ECO:0000313" key="7">
    <source>
        <dbReference type="Proteomes" id="UP000076837"/>
    </source>
</evidence>
<protein>
    <submittedName>
        <fullName evidence="6">Oxidoreductase</fullName>
    </submittedName>
</protein>
<dbReference type="Pfam" id="PF01494">
    <property type="entry name" value="FAD_binding_3"/>
    <property type="match status" value="1"/>
</dbReference>
<dbReference type="SUPFAM" id="SSF51905">
    <property type="entry name" value="FAD/NAD(P)-binding domain"/>
    <property type="match status" value="1"/>
</dbReference>
<dbReference type="PANTHER" id="PTHR47178:SF5">
    <property type="entry name" value="FAD-BINDING DOMAIN-CONTAINING PROTEIN"/>
    <property type="match status" value="1"/>
</dbReference>
<dbReference type="PRINTS" id="PR00420">
    <property type="entry name" value="RNGMNOXGNASE"/>
</dbReference>
<keyword evidence="4" id="KW-0560">Oxidoreductase</keyword>
<dbReference type="GO" id="GO:0004497">
    <property type="term" value="F:monooxygenase activity"/>
    <property type="evidence" value="ECO:0007669"/>
    <property type="project" value="UniProtKB-KW"/>
</dbReference>
<keyword evidence="3" id="KW-0274">FAD</keyword>
<evidence type="ECO:0000256" key="1">
    <source>
        <dbReference type="ARBA" id="ARBA00001974"/>
    </source>
</evidence>
<sequence>MSSTAPKPILISGAGIAALLLARSLHRQKIPFIVYERDASIVFRAQGYRLRLSAIGIDAIESVLGPEGFARFYDACGKTGGAGFAAIDPLSGKTLGTDAPSVSKEALTSRGGKVVGISRGDMRKIFMEGLEEHVRWNHQVTGYEKTESGVRLVFRDGSKSEEGSMIVGGEGVKSAVAGQLSNGAIKVYDLGSRGIHGQAPTTAFKGLGEGVFRLVDDTTQPNGGKVFIITNVRADDMDNPDINFGWTMGGSPGVINAPNDNYTIIGKPAADIAKSLTSHWHERVKPLFDNMVEDEAAFWKITCSSPEGVPQWPNEPRVTVIGDAVHAMTPAGGNGANTAVRDSDLLGRLIGEAWTQGKGDSWDGVTAAYEKEMREYGSAAVKESFGQATGQFGIKLDLATAATVNEYVAPN</sequence>
<evidence type="ECO:0000256" key="3">
    <source>
        <dbReference type="ARBA" id="ARBA00022827"/>
    </source>
</evidence>
<dbReference type="AlphaFoldDB" id="A0A162WDD1"/>
<dbReference type="STRING" id="5454.A0A162WDD1"/>
<dbReference type="GO" id="GO:0071949">
    <property type="term" value="F:FAD binding"/>
    <property type="evidence" value="ECO:0007669"/>
    <property type="project" value="InterPro"/>
</dbReference>
<evidence type="ECO:0000256" key="5">
    <source>
        <dbReference type="ARBA" id="ARBA00023033"/>
    </source>
</evidence>
<dbReference type="InterPro" id="IPR002938">
    <property type="entry name" value="FAD-bd"/>
</dbReference>
<evidence type="ECO:0000256" key="2">
    <source>
        <dbReference type="ARBA" id="ARBA00022630"/>
    </source>
</evidence>
<comment type="cofactor">
    <cofactor evidence="1">
        <name>FAD</name>
        <dbReference type="ChEBI" id="CHEBI:57692"/>
    </cofactor>
</comment>
<keyword evidence="2" id="KW-0285">Flavoprotein</keyword>
<dbReference type="Proteomes" id="UP000076837">
    <property type="component" value="Unassembled WGS sequence"/>
</dbReference>
<organism evidence="6 7">
    <name type="scientific">Didymella rabiei</name>
    <name type="common">Chickpea ascochyta blight fungus</name>
    <name type="synonym">Mycosphaerella rabiei</name>
    <dbReference type="NCBI Taxonomy" id="5454"/>
    <lineage>
        <taxon>Eukaryota</taxon>
        <taxon>Fungi</taxon>
        <taxon>Dikarya</taxon>
        <taxon>Ascomycota</taxon>
        <taxon>Pezizomycotina</taxon>
        <taxon>Dothideomycetes</taxon>
        <taxon>Pleosporomycetidae</taxon>
        <taxon>Pleosporales</taxon>
        <taxon>Pleosporineae</taxon>
        <taxon>Didymellaceae</taxon>
        <taxon>Ascochyta</taxon>
    </lineage>
</organism>
<dbReference type="InterPro" id="IPR036188">
    <property type="entry name" value="FAD/NAD-bd_sf"/>
</dbReference>